<evidence type="ECO:0000256" key="1">
    <source>
        <dbReference type="ARBA" id="ARBA00023015"/>
    </source>
</evidence>
<dbReference type="InterPro" id="IPR000792">
    <property type="entry name" value="Tscrpt_reg_LuxR_C"/>
</dbReference>
<evidence type="ECO:0000313" key="6">
    <source>
        <dbReference type="Proteomes" id="UP000272503"/>
    </source>
</evidence>
<keyword evidence="2" id="KW-0238">DNA-binding</keyword>
<dbReference type="RefSeq" id="WP_121647821.1">
    <property type="nucleotide sequence ID" value="NZ_RCUX01000003.1"/>
</dbReference>
<evidence type="ECO:0000313" key="5">
    <source>
        <dbReference type="EMBL" id="RLP77011.1"/>
    </source>
</evidence>
<dbReference type="GO" id="GO:0006355">
    <property type="term" value="P:regulation of DNA-templated transcription"/>
    <property type="evidence" value="ECO:0007669"/>
    <property type="project" value="InterPro"/>
</dbReference>
<dbReference type="GO" id="GO:0003677">
    <property type="term" value="F:DNA binding"/>
    <property type="evidence" value="ECO:0007669"/>
    <property type="project" value="UniProtKB-KW"/>
</dbReference>
<dbReference type="PANTHER" id="PTHR44688">
    <property type="entry name" value="DNA-BINDING TRANSCRIPTIONAL ACTIVATOR DEVR_DOSR"/>
    <property type="match status" value="1"/>
</dbReference>
<evidence type="ECO:0000259" key="4">
    <source>
        <dbReference type="PROSITE" id="PS50043"/>
    </source>
</evidence>
<reference evidence="5 6" key="1">
    <citation type="submission" date="2018-10" db="EMBL/GenBank/DDBJ databases">
        <authorList>
            <person name="Li J."/>
        </authorList>
    </citation>
    <scope>NUCLEOTIDE SEQUENCE [LARGE SCALE GENOMIC DNA]</scope>
    <source>
        <strain evidence="5 6">IF 016277</strain>
    </source>
</reference>
<dbReference type="CDD" id="cd06170">
    <property type="entry name" value="LuxR_C_like"/>
    <property type="match status" value="1"/>
</dbReference>
<organism evidence="5 6">
    <name type="scientific">Mycetocola tolaasinivorans</name>
    <dbReference type="NCBI Taxonomy" id="76635"/>
    <lineage>
        <taxon>Bacteria</taxon>
        <taxon>Bacillati</taxon>
        <taxon>Actinomycetota</taxon>
        <taxon>Actinomycetes</taxon>
        <taxon>Micrococcales</taxon>
        <taxon>Microbacteriaceae</taxon>
        <taxon>Mycetocola</taxon>
    </lineage>
</organism>
<dbReference type="AlphaFoldDB" id="A0A3L7ABH0"/>
<dbReference type="PANTHER" id="PTHR44688:SF16">
    <property type="entry name" value="DNA-BINDING TRANSCRIPTIONAL ACTIVATOR DEVR_DOSR"/>
    <property type="match status" value="1"/>
</dbReference>
<protein>
    <submittedName>
        <fullName evidence="5">LuxR family transcriptional regulator</fullName>
    </submittedName>
</protein>
<evidence type="ECO:0000256" key="3">
    <source>
        <dbReference type="ARBA" id="ARBA00023163"/>
    </source>
</evidence>
<keyword evidence="1" id="KW-0805">Transcription regulation</keyword>
<proteinExistence type="predicted"/>
<dbReference type="PROSITE" id="PS00622">
    <property type="entry name" value="HTH_LUXR_1"/>
    <property type="match status" value="1"/>
</dbReference>
<comment type="caution">
    <text evidence="5">The sequence shown here is derived from an EMBL/GenBank/DDBJ whole genome shotgun (WGS) entry which is preliminary data.</text>
</comment>
<keyword evidence="6" id="KW-1185">Reference proteome</keyword>
<dbReference type="PRINTS" id="PR00038">
    <property type="entry name" value="HTHLUXR"/>
</dbReference>
<name>A0A3L7ABH0_9MICO</name>
<dbReference type="Proteomes" id="UP000272503">
    <property type="component" value="Unassembled WGS sequence"/>
</dbReference>
<dbReference type="InterPro" id="IPR036388">
    <property type="entry name" value="WH-like_DNA-bd_sf"/>
</dbReference>
<dbReference type="Gene3D" id="1.10.10.10">
    <property type="entry name" value="Winged helix-like DNA-binding domain superfamily/Winged helix DNA-binding domain"/>
    <property type="match status" value="1"/>
</dbReference>
<dbReference type="SMART" id="SM00421">
    <property type="entry name" value="HTH_LUXR"/>
    <property type="match status" value="1"/>
</dbReference>
<dbReference type="PROSITE" id="PS50043">
    <property type="entry name" value="HTH_LUXR_2"/>
    <property type="match status" value="1"/>
</dbReference>
<accession>A0A3L7ABH0</accession>
<evidence type="ECO:0000256" key="2">
    <source>
        <dbReference type="ARBA" id="ARBA00023125"/>
    </source>
</evidence>
<gene>
    <name evidence="5" type="ORF">D9V32_05135</name>
</gene>
<dbReference type="OrthoDB" id="3197423at2"/>
<dbReference type="InterPro" id="IPR016032">
    <property type="entry name" value="Sig_transdc_resp-reg_C-effctor"/>
</dbReference>
<dbReference type="EMBL" id="RCUX01000003">
    <property type="protein sequence ID" value="RLP77011.1"/>
    <property type="molecule type" value="Genomic_DNA"/>
</dbReference>
<dbReference type="Pfam" id="PF00196">
    <property type="entry name" value="GerE"/>
    <property type="match status" value="1"/>
</dbReference>
<sequence>MIRPIRPEEALPRGATIVRDRAVAALGMRAGAGICLVSPGGIGLPDLARDVCAAADLKNSVRVIGNGRMTAVPLGALAPYLGPLAGAAEPNLLTALGGFRGELLRRADTHGIAIVVEQAELLDPASAALLAQVSAEPEISLIILTPDTAWLPRDLRTLLIEGQLVAIENSPLSTSEVAEYATARLGGIVPWIVADTLVRVGGALPQTLDAALQESVRVGALVCLDGVWRFTSEPRLGSTSVWQLRGLIAQFGANESDALVATALAHAIPTPVLVSLFGSGAVATLRGTGLLVPTVRTEPSESGVETLTISSALVAVVLRESASLTVSRALWRRVYPLLPLPDDAGTTLRYAQWALECGGEMDSQGLTVLATLANRADRPALALHAVALDSTRPRPAAIQVQRARAHFYLGEIGSAFQVVEEALEGECSPADLQRFTSLLAHIYSTTGVGRSEVDAAIARWAAAGEDNGYYSVLAARATGLTRPLHAVFGGDYRAAQALSLPLLDLTGQIAAESLLLDLIIGEIVAINGDLAGGIARLEGSLARILRAPDLANYGAFVVTRLVLLQCFAADWDRINSVLEQVTGETNGWMVRQAIVVELMRATQGLQEADLEAAMIHARAGVALARERDPERIRPVVLAYAAYLSVIRGEHDAAEAYLTEFATLDYDGAPIVDGVARSYVAFARCTLAGDGNFEPLWDTARAADRLGHYPARVQALLMLLRVGESAAVPELRELTEGAADPVGRMAHLISVGLTTGRAEDHLVAAELGIELGQHYLAAAALTRSFLELRARPDRVLHRRALGVLALLPPGARLLDPMLDEMRETTVLTERERDIARLVARGMTSREIARHLSLSDRTVDGHVQRVLIKLGLNSRERLQDAIGDIPATAG</sequence>
<keyword evidence="3" id="KW-0804">Transcription</keyword>
<feature type="domain" description="HTH luxR-type" evidence="4">
    <location>
        <begin position="819"/>
        <end position="884"/>
    </location>
</feature>
<dbReference type="SUPFAM" id="SSF46894">
    <property type="entry name" value="C-terminal effector domain of the bipartite response regulators"/>
    <property type="match status" value="1"/>
</dbReference>